<evidence type="ECO:0000313" key="1">
    <source>
        <dbReference type="EMBL" id="GHD26920.1"/>
    </source>
</evidence>
<sequence>MGSDKFFVIAGDGIILAQSRKAKKRRESLVMIGNMMIDSIKAKCKKNQQVFILND</sequence>
<reference evidence="2" key="1">
    <citation type="journal article" date="2019" name="Int. J. Syst. Evol. Microbiol.">
        <title>The Global Catalogue of Microorganisms (GCM) 10K type strain sequencing project: providing services to taxonomists for standard genome sequencing and annotation.</title>
        <authorList>
            <consortium name="The Broad Institute Genomics Platform"/>
            <consortium name="The Broad Institute Genome Sequencing Center for Infectious Disease"/>
            <person name="Wu L."/>
            <person name="Ma J."/>
        </authorList>
    </citation>
    <scope>NUCLEOTIDE SEQUENCE [LARGE SCALE GENOMIC DNA]</scope>
    <source>
        <strain evidence="2">KCTC 42280</strain>
    </source>
</reference>
<evidence type="ECO:0000313" key="2">
    <source>
        <dbReference type="Proteomes" id="UP000610203"/>
    </source>
</evidence>
<proteinExistence type="predicted"/>
<comment type="caution">
    <text evidence="1">The sequence shown here is derived from an EMBL/GenBank/DDBJ whole genome shotgun (WGS) entry which is preliminary data.</text>
</comment>
<protein>
    <submittedName>
        <fullName evidence="1">Uncharacterized protein</fullName>
    </submittedName>
</protein>
<keyword evidence="2" id="KW-1185">Reference proteome</keyword>
<dbReference type="EMBL" id="BMZR01000001">
    <property type="protein sequence ID" value="GHD26920.1"/>
    <property type="molecule type" value="Genomic_DNA"/>
</dbReference>
<name>A0ABQ3GP89_9GAMM</name>
<organism evidence="1 2">
    <name type="scientific">Psychrobacter glaciei</name>
    <dbReference type="NCBI Taxonomy" id="619771"/>
    <lineage>
        <taxon>Bacteria</taxon>
        <taxon>Pseudomonadati</taxon>
        <taxon>Pseudomonadota</taxon>
        <taxon>Gammaproteobacteria</taxon>
        <taxon>Moraxellales</taxon>
        <taxon>Moraxellaceae</taxon>
        <taxon>Psychrobacter</taxon>
    </lineage>
</organism>
<gene>
    <name evidence="1" type="ORF">GCM10016272_04440</name>
</gene>
<accession>A0ABQ3GP89</accession>
<dbReference type="Proteomes" id="UP000610203">
    <property type="component" value="Unassembled WGS sequence"/>
</dbReference>